<gene>
    <name evidence="2" type="ORF">GPM918_LOCUS7515</name>
    <name evidence="3" type="ORF">SRO942_LOCUS7515</name>
</gene>
<feature type="domain" description="G" evidence="1">
    <location>
        <begin position="95"/>
        <end position="197"/>
    </location>
</feature>
<dbReference type="OrthoDB" id="10050016at2759"/>
<organism evidence="2 4">
    <name type="scientific">Didymodactylos carnosus</name>
    <dbReference type="NCBI Taxonomy" id="1234261"/>
    <lineage>
        <taxon>Eukaryota</taxon>
        <taxon>Metazoa</taxon>
        <taxon>Spiralia</taxon>
        <taxon>Gnathifera</taxon>
        <taxon>Rotifera</taxon>
        <taxon>Eurotatoria</taxon>
        <taxon>Bdelloidea</taxon>
        <taxon>Philodinida</taxon>
        <taxon>Philodinidae</taxon>
        <taxon>Didymodactylos</taxon>
    </lineage>
</organism>
<reference evidence="2" key="1">
    <citation type="submission" date="2021-02" db="EMBL/GenBank/DDBJ databases">
        <authorList>
            <person name="Nowell W R."/>
        </authorList>
    </citation>
    <scope>NUCLEOTIDE SEQUENCE</scope>
</reference>
<dbReference type="Proteomes" id="UP000681722">
    <property type="component" value="Unassembled WGS sequence"/>
</dbReference>
<evidence type="ECO:0000259" key="1">
    <source>
        <dbReference type="Pfam" id="PF01926"/>
    </source>
</evidence>
<accession>A0A813Y7L2</accession>
<keyword evidence="4" id="KW-1185">Reference proteome</keyword>
<dbReference type="EMBL" id="CAJNOQ010001234">
    <property type="protein sequence ID" value="CAF0879139.1"/>
    <property type="molecule type" value="Genomic_DNA"/>
</dbReference>
<dbReference type="InterPro" id="IPR027417">
    <property type="entry name" value="P-loop_NTPase"/>
</dbReference>
<dbReference type="Pfam" id="PF01926">
    <property type="entry name" value="MMR_HSR1"/>
    <property type="match status" value="1"/>
</dbReference>
<name>A0A813Y7L2_9BILA</name>
<evidence type="ECO:0000313" key="4">
    <source>
        <dbReference type="Proteomes" id="UP000663829"/>
    </source>
</evidence>
<dbReference type="GO" id="GO:0005525">
    <property type="term" value="F:GTP binding"/>
    <property type="evidence" value="ECO:0007669"/>
    <property type="project" value="InterPro"/>
</dbReference>
<sequence length="419" mass="48230">MTTLSPRKEFPGNVNEICRVVNQNGDSLEAALRKEVANYEQHEKLLEGFDALTNQLKHKNIESFEELEKQDNEAKKLLIKLARCTKPIRMHGTNIGLFGRTSTEKSTMLNALLGQNVARTGVGETTTEIKAYQGSTFTLWDIPGRNDELSYLSMEYISFFKGLTRRLILIQATVKENSSMMKLLDELGLDYDIVFNKFDKVEEEEQAAVRQQIKSEIATLGLRGGKKTYFVSAKNPKQFDDWRNMLPGIHAVVVETTSDEVEKQNNDLYTYMKKLIKTSILLFNDIKECINDINEKKNQYRLIYLILVIDFTVTKQELEHLIELYSNSETVHAIYIKLHDKTIITNKEFLNRFPKIAGIFQSSNSLVSQSLNDMGNYYTDIADNYIEQGDTILAQIYYKKGIELFTEMTQFLQTKRVII</sequence>
<dbReference type="Proteomes" id="UP000663829">
    <property type="component" value="Unassembled WGS sequence"/>
</dbReference>
<dbReference type="EMBL" id="CAJOBC010001234">
    <property type="protein sequence ID" value="CAF3665620.1"/>
    <property type="molecule type" value="Genomic_DNA"/>
</dbReference>
<dbReference type="SUPFAM" id="SSF52540">
    <property type="entry name" value="P-loop containing nucleoside triphosphate hydrolases"/>
    <property type="match status" value="1"/>
</dbReference>
<evidence type="ECO:0000313" key="3">
    <source>
        <dbReference type="EMBL" id="CAF3665620.1"/>
    </source>
</evidence>
<proteinExistence type="predicted"/>
<comment type="caution">
    <text evidence="2">The sequence shown here is derived from an EMBL/GenBank/DDBJ whole genome shotgun (WGS) entry which is preliminary data.</text>
</comment>
<protein>
    <recommendedName>
        <fullName evidence="1">G domain-containing protein</fullName>
    </recommendedName>
</protein>
<dbReference type="AlphaFoldDB" id="A0A813Y7L2"/>
<dbReference type="InterPro" id="IPR006073">
    <property type="entry name" value="GTP-bd"/>
</dbReference>
<dbReference type="CDD" id="cd00882">
    <property type="entry name" value="Ras_like_GTPase"/>
    <property type="match status" value="1"/>
</dbReference>
<dbReference type="Gene3D" id="3.40.50.300">
    <property type="entry name" value="P-loop containing nucleotide triphosphate hydrolases"/>
    <property type="match status" value="1"/>
</dbReference>
<evidence type="ECO:0000313" key="2">
    <source>
        <dbReference type="EMBL" id="CAF0879139.1"/>
    </source>
</evidence>